<dbReference type="InterPro" id="IPR014001">
    <property type="entry name" value="Helicase_ATP-bd"/>
</dbReference>
<dbReference type="AlphaFoldDB" id="A0A940SH19"/>
<feature type="coiled-coil region" evidence="3">
    <location>
        <begin position="1027"/>
        <end position="1054"/>
    </location>
</feature>
<dbReference type="CDD" id="cd18793">
    <property type="entry name" value="SF2_C_SNF"/>
    <property type="match status" value="1"/>
</dbReference>
<name>A0A940SH19_9BACI</name>
<proteinExistence type="predicted"/>
<accession>A0A940SH19</accession>
<dbReference type="InterPro" id="IPR027417">
    <property type="entry name" value="P-loop_NTPase"/>
</dbReference>
<keyword evidence="1" id="KW-0378">Hydrolase</keyword>
<dbReference type="GO" id="GO:0008270">
    <property type="term" value="F:zinc ion binding"/>
    <property type="evidence" value="ECO:0007669"/>
    <property type="project" value="UniProtKB-KW"/>
</dbReference>
<dbReference type="EMBL" id="JAGIYQ010000006">
    <property type="protein sequence ID" value="MBP0725717.1"/>
    <property type="molecule type" value="Genomic_DNA"/>
</dbReference>
<dbReference type="PROSITE" id="PS51194">
    <property type="entry name" value="HELICASE_CTER"/>
    <property type="match status" value="1"/>
</dbReference>
<keyword evidence="7" id="KW-0347">Helicase</keyword>
<evidence type="ECO:0000256" key="1">
    <source>
        <dbReference type="ARBA" id="ARBA00022801"/>
    </source>
</evidence>
<reference evidence="7" key="1">
    <citation type="submission" date="2021-04" db="EMBL/GenBank/DDBJ databases">
        <title>Genome seq and assembly of Bacillus sp.</title>
        <authorList>
            <person name="Chhetri G."/>
        </authorList>
    </citation>
    <scope>NUCLEOTIDE SEQUENCE</scope>
    <source>
        <strain evidence="7">RG28</strain>
    </source>
</reference>
<dbReference type="InterPro" id="IPR000330">
    <property type="entry name" value="SNF2_N"/>
</dbReference>
<dbReference type="Gene3D" id="3.40.50.10810">
    <property type="entry name" value="Tandem AAA-ATPase domain"/>
    <property type="match status" value="1"/>
</dbReference>
<dbReference type="PROSITE" id="PS51192">
    <property type="entry name" value="HELICASE_ATP_BIND_1"/>
    <property type="match status" value="1"/>
</dbReference>
<keyword evidence="2" id="KW-0862">Zinc</keyword>
<keyword evidence="3" id="KW-0175">Coiled coil</keyword>
<dbReference type="Proteomes" id="UP000682134">
    <property type="component" value="Unassembled WGS sequence"/>
</dbReference>
<dbReference type="InterPro" id="IPR007527">
    <property type="entry name" value="Znf_SWIM"/>
</dbReference>
<dbReference type="SUPFAM" id="SSF52540">
    <property type="entry name" value="P-loop containing nucleoside triphosphate hydrolases"/>
    <property type="match status" value="2"/>
</dbReference>
<dbReference type="GO" id="GO:0005524">
    <property type="term" value="F:ATP binding"/>
    <property type="evidence" value="ECO:0007669"/>
    <property type="project" value="InterPro"/>
</dbReference>
<gene>
    <name evidence="7" type="ORF">J5Y03_11095</name>
</gene>
<dbReference type="Pfam" id="PF00271">
    <property type="entry name" value="Helicase_C"/>
    <property type="match status" value="1"/>
</dbReference>
<evidence type="ECO:0000313" key="8">
    <source>
        <dbReference type="Proteomes" id="UP000682134"/>
    </source>
</evidence>
<dbReference type="GO" id="GO:0004386">
    <property type="term" value="F:helicase activity"/>
    <property type="evidence" value="ECO:0007669"/>
    <property type="project" value="UniProtKB-KW"/>
</dbReference>
<dbReference type="Pfam" id="PF00176">
    <property type="entry name" value="SNF2-rel_dom"/>
    <property type="match status" value="1"/>
</dbReference>
<comment type="caution">
    <text evidence="7">The sequence shown here is derived from an EMBL/GenBank/DDBJ whole genome shotgun (WGS) entry which is preliminary data.</text>
</comment>
<sequence>MNIKLNQKMIKEMCGTVSFKRGEAFCRSNKVIFEYYGPDVCEARVKGTEDFYVTIEKDTKSGFHTKCSCPSLSSFQRDCQHIAAVLLSIHDHHRKGTVPVVSNKKQFESSASQALTEGLLNLFNDQPKRSSGHQLHFENRQVLDVEFICKPVILGKGRNIFGIEVKIGPTNVQNIRDFLNQVKSGNPSFFYDPSMHCFQKETDAVIQLLIQVIQDEKLFIDTLEDEHDLTIDKHLLIIPPSYLKHLIPLLTRAPLVKLHFDENAFTGLHLSEEPLPLTFTITETDAKNYQLEIQGLNQIIVLDSYGCVLSTGKLVQMNSDDRKRLLDLKQILDASGTDQIQISQEQIDFFLEKVVPGLKRLGDVQLSEALTKNVARTPLIAKLYLDRVKNRLLAGLDFHYENIVINPLENREIQLETPLFRDHDKENAIFQLMEDRSFTKTDGGFYLHNEELEYEFLYHVVPKLQKLVQIYATTAVRNRIFRENTPPRIRVKVNKERTNWLEFKFELDGIPDKQIREVLIALEEKRKYYRLRNGSLFSLETRELKEINRFLNALPIQKEDLDSDFQLPIIQGLQLLDSVDDSKLFTLEESFREFLEKIHNPDSLEFEVPKSLETTLRDYQKCGYKWMKTLASYGFGGILADDMGLGKTLQSITFIVSELQDIRKKKWPALIVCPSSLTYNWLSEFLKFAPNLQVTVIDGNKTDRLKTMENVTDADVVITSYPLLRRDIKWFENQDFHTVFFDEAQAFKNPTTQTARAVKKIKADYRFALTGTPVENSLEELWSIYHVVFPQLFQGMKEYSNLSKKSIARRIRPFLLRRLKEDVLSELPEKIETLESVELLPDQKKLYAAYLAKLKHDTLKHLDKNQETLGKNRIKILAGLTRLRQICCHPSLFVNEYKGSSAKYEQLMQILEESRLSNRRVLIFSQFTKMLELIGRELAIKGQPFFYLDGQTPSEERMEICNRFNAGERDLFLISLKAGGVGLNLTGANTVILYDIWWNPAVEKQAADRAHRIGQTDAVQVIKLISRGTIEEKINELQEKKQHLIEEIIDSNGNATTTLTDEDIREILMI</sequence>
<dbReference type="SMART" id="SM00490">
    <property type="entry name" value="HELICc"/>
    <property type="match status" value="1"/>
</dbReference>
<keyword evidence="8" id="KW-1185">Reference proteome</keyword>
<evidence type="ECO:0000313" key="7">
    <source>
        <dbReference type="EMBL" id="MBP0725717.1"/>
    </source>
</evidence>
<dbReference type="SMART" id="SM00487">
    <property type="entry name" value="DEXDc"/>
    <property type="match status" value="1"/>
</dbReference>
<dbReference type="PANTHER" id="PTHR10799">
    <property type="entry name" value="SNF2/RAD54 HELICASE FAMILY"/>
    <property type="match status" value="1"/>
</dbReference>
<keyword evidence="2" id="KW-0863">Zinc-finger</keyword>
<feature type="domain" description="Helicase ATP-binding" evidence="5">
    <location>
        <begin position="628"/>
        <end position="791"/>
    </location>
</feature>
<evidence type="ECO:0000259" key="4">
    <source>
        <dbReference type="PROSITE" id="PS50966"/>
    </source>
</evidence>
<dbReference type="Pfam" id="PF08455">
    <property type="entry name" value="SNF2_assoc"/>
    <property type="match status" value="1"/>
</dbReference>
<feature type="domain" description="Helicase C-terminal" evidence="6">
    <location>
        <begin position="903"/>
        <end position="1065"/>
    </location>
</feature>
<dbReference type="RefSeq" id="WP_209405564.1">
    <property type="nucleotide sequence ID" value="NZ_JAGIYQ010000006.1"/>
</dbReference>
<dbReference type="InterPro" id="IPR038718">
    <property type="entry name" value="SNF2-like_sf"/>
</dbReference>
<keyword evidence="7" id="KW-0067">ATP-binding</keyword>
<dbReference type="FunFam" id="3.40.50.300:FF:000533">
    <property type="entry name" value="Helicase, Snf2 family"/>
    <property type="match status" value="1"/>
</dbReference>
<keyword evidence="2" id="KW-0479">Metal-binding</keyword>
<dbReference type="Gene3D" id="3.40.50.300">
    <property type="entry name" value="P-loop containing nucleotide triphosphate hydrolases"/>
    <property type="match status" value="1"/>
</dbReference>
<dbReference type="InterPro" id="IPR001650">
    <property type="entry name" value="Helicase_C-like"/>
</dbReference>
<dbReference type="PROSITE" id="PS50966">
    <property type="entry name" value="ZF_SWIM"/>
    <property type="match status" value="1"/>
</dbReference>
<evidence type="ECO:0000256" key="3">
    <source>
        <dbReference type="SAM" id="Coils"/>
    </source>
</evidence>
<feature type="domain" description="SWIM-type" evidence="4">
    <location>
        <begin position="51"/>
        <end position="90"/>
    </location>
</feature>
<keyword evidence="7" id="KW-0547">Nucleotide-binding</keyword>
<evidence type="ECO:0000256" key="2">
    <source>
        <dbReference type="PROSITE-ProRule" id="PRU00325"/>
    </source>
</evidence>
<dbReference type="GO" id="GO:0016787">
    <property type="term" value="F:hydrolase activity"/>
    <property type="evidence" value="ECO:0007669"/>
    <property type="project" value="UniProtKB-KW"/>
</dbReference>
<evidence type="ECO:0000259" key="6">
    <source>
        <dbReference type="PROSITE" id="PS51194"/>
    </source>
</evidence>
<protein>
    <submittedName>
        <fullName evidence="7">DEAD/DEAH box helicase</fullName>
    </submittedName>
</protein>
<dbReference type="Pfam" id="PF04434">
    <property type="entry name" value="SWIM"/>
    <property type="match status" value="1"/>
</dbReference>
<dbReference type="InterPro" id="IPR049730">
    <property type="entry name" value="SNF2/RAD54-like_C"/>
</dbReference>
<dbReference type="InterPro" id="IPR013663">
    <property type="entry name" value="Helicase_SWF/SNF/SWI_bac"/>
</dbReference>
<evidence type="ECO:0000259" key="5">
    <source>
        <dbReference type="PROSITE" id="PS51192"/>
    </source>
</evidence>
<organism evidence="7 8">
    <name type="scientific">Gottfriedia endophytica</name>
    <dbReference type="NCBI Taxonomy" id="2820819"/>
    <lineage>
        <taxon>Bacteria</taxon>
        <taxon>Bacillati</taxon>
        <taxon>Bacillota</taxon>
        <taxon>Bacilli</taxon>
        <taxon>Bacillales</taxon>
        <taxon>Bacillaceae</taxon>
        <taxon>Gottfriedia</taxon>
    </lineage>
</organism>